<name>A0A380TBD0_9ZZZZ</name>
<dbReference type="EMBL" id="UIDG01000046">
    <property type="protein sequence ID" value="SUS04696.1"/>
    <property type="molecule type" value="Genomic_DNA"/>
</dbReference>
<gene>
    <name evidence="2" type="ORF">DF3PB_140027</name>
</gene>
<organism evidence="2">
    <name type="scientific">metagenome</name>
    <dbReference type="NCBI Taxonomy" id="256318"/>
    <lineage>
        <taxon>unclassified sequences</taxon>
        <taxon>metagenomes</taxon>
    </lineage>
</organism>
<protein>
    <submittedName>
        <fullName evidence="2">Uncharacterized protein</fullName>
    </submittedName>
</protein>
<feature type="region of interest" description="Disordered" evidence="1">
    <location>
        <begin position="1"/>
        <end position="35"/>
    </location>
</feature>
<feature type="compositionally biased region" description="Basic and acidic residues" evidence="1">
    <location>
        <begin position="20"/>
        <end position="29"/>
    </location>
</feature>
<dbReference type="AlphaFoldDB" id="A0A380TBD0"/>
<evidence type="ECO:0000256" key="1">
    <source>
        <dbReference type="SAM" id="MobiDB-lite"/>
    </source>
</evidence>
<reference evidence="2" key="1">
    <citation type="submission" date="2018-07" db="EMBL/GenBank/DDBJ databases">
        <authorList>
            <person name="Quirk P.G."/>
            <person name="Krulwich T.A."/>
        </authorList>
    </citation>
    <scope>NUCLEOTIDE SEQUENCE</scope>
</reference>
<accession>A0A380TBD0</accession>
<sequence length="67" mass="7344">MHVSGGRPARTRRGPGRGDPGPRRPDHANQIRRGPWQPIPLSLCQTIHAHLTLFCQGGDGNQQVCNL</sequence>
<proteinExistence type="predicted"/>
<evidence type="ECO:0000313" key="2">
    <source>
        <dbReference type="EMBL" id="SUS04696.1"/>
    </source>
</evidence>